<reference evidence="4 5" key="1">
    <citation type="submission" date="2020-07" db="EMBL/GenBank/DDBJ databases">
        <title>Novel species isolated from subtropical streams in China.</title>
        <authorList>
            <person name="Lu H."/>
        </authorList>
    </citation>
    <scope>NUCLEOTIDE SEQUENCE [LARGE SCALE GENOMIC DNA]</scope>
    <source>
        <strain evidence="4 5">LX20W</strain>
    </source>
</reference>
<proteinExistence type="inferred from homology"/>
<gene>
    <name evidence="4" type="ORF">H3H37_23810</name>
</gene>
<dbReference type="SUPFAM" id="SSF51735">
    <property type="entry name" value="NAD(P)-binding Rossmann-fold domains"/>
    <property type="match status" value="1"/>
</dbReference>
<dbReference type="GO" id="GO:0016491">
    <property type="term" value="F:oxidoreductase activity"/>
    <property type="evidence" value="ECO:0007669"/>
    <property type="project" value="UniProtKB-KW"/>
</dbReference>
<dbReference type="InterPro" id="IPR002347">
    <property type="entry name" value="SDR_fam"/>
</dbReference>
<sequence length="269" mass="28641">MDKVAQLAGVGQRPAIFVTGAASGIGRACAELFASRGWFVGLYDVNVEGVADLAAALGEGNACCGHLNVGDPAAWDRALAHFWAHSGARFDVLLNNAGILTAGPFETVPLARHRAMLDVNVASIVIGCHSAYPYLAQTPGARVINMASATAIYGQPDLVTYSATKFAVRGFTEGLDLEWSRFGIRVSDIWPSFVRTGMATGFERIASAKSLGIRLTPADVAATVWRCATTRRLIHQTHWNVGLQAGLLSFATRIAPAALTRLVVRRLAH</sequence>
<evidence type="ECO:0000256" key="3">
    <source>
        <dbReference type="RuleBase" id="RU000363"/>
    </source>
</evidence>
<dbReference type="AlphaFoldDB" id="A0A7W2IE79"/>
<accession>A0A7W2IE79</accession>
<name>A0A7W2IE79_9BURK</name>
<keyword evidence="2" id="KW-0560">Oxidoreductase</keyword>
<dbReference type="PANTHER" id="PTHR43391:SF82">
    <property type="entry name" value="OXIDOREDUCTASE SADH-RELATED"/>
    <property type="match status" value="1"/>
</dbReference>
<dbReference type="PRINTS" id="PR00081">
    <property type="entry name" value="GDHRDH"/>
</dbReference>
<dbReference type="Pfam" id="PF00106">
    <property type="entry name" value="adh_short"/>
    <property type="match status" value="1"/>
</dbReference>
<dbReference type="EMBL" id="JACEZT010000024">
    <property type="protein sequence ID" value="MBA5640093.1"/>
    <property type="molecule type" value="Genomic_DNA"/>
</dbReference>
<dbReference type="InterPro" id="IPR036291">
    <property type="entry name" value="NAD(P)-bd_dom_sf"/>
</dbReference>
<evidence type="ECO:0000256" key="2">
    <source>
        <dbReference type="ARBA" id="ARBA00023002"/>
    </source>
</evidence>
<dbReference type="PANTHER" id="PTHR43391">
    <property type="entry name" value="RETINOL DEHYDROGENASE-RELATED"/>
    <property type="match status" value="1"/>
</dbReference>
<evidence type="ECO:0000313" key="4">
    <source>
        <dbReference type="EMBL" id="MBA5640093.1"/>
    </source>
</evidence>
<dbReference type="RefSeq" id="WP_182167190.1">
    <property type="nucleotide sequence ID" value="NZ_JACEZT010000024.1"/>
</dbReference>
<keyword evidence="5" id="KW-1185">Reference proteome</keyword>
<evidence type="ECO:0000313" key="5">
    <source>
        <dbReference type="Proteomes" id="UP000534388"/>
    </source>
</evidence>
<comment type="similarity">
    <text evidence="1 3">Belongs to the short-chain dehydrogenases/reductases (SDR) family.</text>
</comment>
<evidence type="ECO:0000256" key="1">
    <source>
        <dbReference type="ARBA" id="ARBA00006484"/>
    </source>
</evidence>
<organism evidence="4 5">
    <name type="scientific">Rugamonas brunnea</name>
    <dbReference type="NCBI Taxonomy" id="2758569"/>
    <lineage>
        <taxon>Bacteria</taxon>
        <taxon>Pseudomonadati</taxon>
        <taxon>Pseudomonadota</taxon>
        <taxon>Betaproteobacteria</taxon>
        <taxon>Burkholderiales</taxon>
        <taxon>Oxalobacteraceae</taxon>
        <taxon>Telluria group</taxon>
        <taxon>Rugamonas</taxon>
    </lineage>
</organism>
<comment type="caution">
    <text evidence="4">The sequence shown here is derived from an EMBL/GenBank/DDBJ whole genome shotgun (WGS) entry which is preliminary data.</text>
</comment>
<dbReference type="NCBIfam" id="NF006123">
    <property type="entry name" value="PRK08267.1"/>
    <property type="match status" value="1"/>
</dbReference>
<dbReference type="PRINTS" id="PR00080">
    <property type="entry name" value="SDRFAMILY"/>
</dbReference>
<dbReference type="Proteomes" id="UP000534388">
    <property type="component" value="Unassembled WGS sequence"/>
</dbReference>
<dbReference type="Gene3D" id="3.40.50.720">
    <property type="entry name" value="NAD(P)-binding Rossmann-like Domain"/>
    <property type="match status" value="1"/>
</dbReference>
<protein>
    <submittedName>
        <fullName evidence="4">SDR family oxidoreductase</fullName>
    </submittedName>
</protein>